<dbReference type="GO" id="GO:0019693">
    <property type="term" value="P:ribose phosphate metabolic process"/>
    <property type="evidence" value="ECO:0007669"/>
    <property type="project" value="TreeGrafter"/>
</dbReference>
<evidence type="ECO:0000259" key="3">
    <source>
        <dbReference type="PROSITE" id="PS51462"/>
    </source>
</evidence>
<dbReference type="Pfam" id="PF00293">
    <property type="entry name" value="NUDIX"/>
    <property type="match status" value="1"/>
</dbReference>
<dbReference type="PRINTS" id="PR00502">
    <property type="entry name" value="NUDIXFAMILY"/>
</dbReference>
<organism evidence="4 5">
    <name type="scientific">Natrialba hulunbeirensis JCM 10989</name>
    <dbReference type="NCBI Taxonomy" id="1227493"/>
    <lineage>
        <taxon>Archaea</taxon>
        <taxon>Methanobacteriati</taxon>
        <taxon>Methanobacteriota</taxon>
        <taxon>Stenosarchaea group</taxon>
        <taxon>Halobacteria</taxon>
        <taxon>Halobacteriales</taxon>
        <taxon>Natrialbaceae</taxon>
        <taxon>Natrialba</taxon>
    </lineage>
</organism>
<dbReference type="AlphaFoldDB" id="M0A2I0"/>
<dbReference type="InterPro" id="IPR015797">
    <property type="entry name" value="NUDIX_hydrolase-like_dom_sf"/>
</dbReference>
<dbReference type="EMBL" id="AOIM01000019">
    <property type="protein sequence ID" value="ELY92506.1"/>
    <property type="molecule type" value="Genomic_DNA"/>
</dbReference>
<dbReference type="RefSeq" id="WP_006652775.1">
    <property type="nucleotide sequence ID" value="NZ_AOIM01000019.1"/>
</dbReference>
<dbReference type="PROSITE" id="PS00893">
    <property type="entry name" value="NUDIX_BOX"/>
    <property type="match status" value="1"/>
</dbReference>
<feature type="domain" description="Nudix hydrolase" evidence="3">
    <location>
        <begin position="42"/>
        <end position="198"/>
    </location>
</feature>
<evidence type="ECO:0000313" key="5">
    <source>
        <dbReference type="Proteomes" id="UP000011519"/>
    </source>
</evidence>
<evidence type="ECO:0000313" key="4">
    <source>
        <dbReference type="EMBL" id="ELY92506.1"/>
    </source>
</evidence>
<accession>M0A2I0</accession>
<gene>
    <name evidence="4" type="ORF">C483_07784</name>
</gene>
<dbReference type="InterPro" id="IPR020476">
    <property type="entry name" value="Nudix_hydrolase"/>
</dbReference>
<evidence type="ECO:0000256" key="2">
    <source>
        <dbReference type="ARBA" id="ARBA00022801"/>
    </source>
</evidence>
<dbReference type="Proteomes" id="UP000011519">
    <property type="component" value="Unassembled WGS sequence"/>
</dbReference>
<dbReference type="Gene3D" id="3.90.79.10">
    <property type="entry name" value="Nucleoside Triphosphate Pyrophosphohydrolase"/>
    <property type="match status" value="1"/>
</dbReference>
<keyword evidence="2 4" id="KW-0378">Hydrolase</keyword>
<reference evidence="4 5" key="1">
    <citation type="journal article" date="2014" name="PLoS Genet.">
        <title>Phylogenetically driven sequencing of extremely halophilic archaea reveals strategies for static and dynamic osmo-response.</title>
        <authorList>
            <person name="Becker E.A."/>
            <person name="Seitzer P.M."/>
            <person name="Tritt A."/>
            <person name="Larsen D."/>
            <person name="Krusor M."/>
            <person name="Yao A.I."/>
            <person name="Wu D."/>
            <person name="Madern D."/>
            <person name="Eisen J.A."/>
            <person name="Darling A.E."/>
            <person name="Facciotti M.T."/>
        </authorList>
    </citation>
    <scope>NUCLEOTIDE SEQUENCE [LARGE SCALE GENOMIC DNA]</scope>
    <source>
        <strain evidence="4 5">JCM 10989</strain>
    </source>
</reference>
<proteinExistence type="predicted"/>
<protein>
    <submittedName>
        <fullName evidence="4">NUDIX hydrolase</fullName>
    </submittedName>
</protein>
<dbReference type="OrthoDB" id="192849at2157"/>
<dbReference type="PROSITE" id="PS51462">
    <property type="entry name" value="NUDIX"/>
    <property type="match status" value="1"/>
</dbReference>
<dbReference type="PANTHER" id="PTHR11839">
    <property type="entry name" value="UDP/ADP-SUGAR PYROPHOSPHATASE"/>
    <property type="match status" value="1"/>
</dbReference>
<sequence length="213" mass="23559">MTTPDEWTLLEEITEYETPWYNGGYDRLEQPDGSEQRYYWAELPPAVVIVARVDGRVLESQSSVELGTGSHLESESVCTQQGRDHILFVEQYRPAIRETHLELPAGIVEDGESYTEAAARELEEETGFRPTSTVLLQEYAVATGVLRHDRGIVYADGLVPGERELDSNEFLEVTTVPVDGALERAREQPANDATLAALLLAHEDGVLSPSAGE</sequence>
<dbReference type="CDD" id="cd03424">
    <property type="entry name" value="NUDIX_ADPRase_Nudt5_UGPPase_Nudt14"/>
    <property type="match status" value="1"/>
</dbReference>
<evidence type="ECO:0000256" key="1">
    <source>
        <dbReference type="ARBA" id="ARBA00001946"/>
    </source>
</evidence>
<dbReference type="SUPFAM" id="SSF55811">
    <property type="entry name" value="Nudix"/>
    <property type="match status" value="1"/>
</dbReference>
<comment type="caution">
    <text evidence="4">The sequence shown here is derived from an EMBL/GenBank/DDBJ whole genome shotgun (WGS) entry which is preliminary data.</text>
</comment>
<name>M0A2I0_9EURY</name>
<dbReference type="PATRIC" id="fig|1227493.4.peg.1546"/>
<dbReference type="GO" id="GO:0006753">
    <property type="term" value="P:nucleoside phosphate metabolic process"/>
    <property type="evidence" value="ECO:0007669"/>
    <property type="project" value="TreeGrafter"/>
</dbReference>
<dbReference type="STRING" id="1227493.C483_07784"/>
<dbReference type="InterPro" id="IPR000086">
    <property type="entry name" value="NUDIX_hydrolase_dom"/>
</dbReference>
<dbReference type="InterPro" id="IPR020084">
    <property type="entry name" value="NUDIX_hydrolase_CS"/>
</dbReference>
<comment type="cofactor">
    <cofactor evidence="1">
        <name>Mg(2+)</name>
        <dbReference type="ChEBI" id="CHEBI:18420"/>
    </cofactor>
</comment>
<dbReference type="GO" id="GO:0016462">
    <property type="term" value="F:pyrophosphatase activity"/>
    <property type="evidence" value="ECO:0007669"/>
    <property type="project" value="UniProtKB-ARBA"/>
</dbReference>
<dbReference type="PANTHER" id="PTHR11839:SF18">
    <property type="entry name" value="NUDIX HYDROLASE DOMAIN-CONTAINING PROTEIN"/>
    <property type="match status" value="1"/>
</dbReference>
<keyword evidence="5" id="KW-1185">Reference proteome</keyword>